<dbReference type="InterPro" id="IPR027372">
    <property type="entry name" value="Phytase-like_dom"/>
</dbReference>
<feature type="signal peptide" evidence="1">
    <location>
        <begin position="1"/>
        <end position="18"/>
    </location>
</feature>
<dbReference type="Proteomes" id="UP001296104">
    <property type="component" value="Unassembled WGS sequence"/>
</dbReference>
<proteinExistence type="predicted"/>
<keyword evidence="1" id="KW-0732">Signal</keyword>
<evidence type="ECO:0000313" key="4">
    <source>
        <dbReference type="Proteomes" id="UP001296104"/>
    </source>
</evidence>
<protein>
    <recommendedName>
        <fullName evidence="2">Phytase-like domain-containing protein</fullName>
    </recommendedName>
</protein>
<dbReference type="PANTHER" id="PTHR37957:SF1">
    <property type="entry name" value="PHYTASE-LIKE DOMAIN-CONTAINING PROTEIN"/>
    <property type="match status" value="1"/>
</dbReference>
<gene>
    <name evidence="3" type="ORF">LECACI_7A002171</name>
</gene>
<dbReference type="EMBL" id="CAVMBE010000009">
    <property type="protein sequence ID" value="CAK3882607.1"/>
    <property type="molecule type" value="Genomic_DNA"/>
</dbReference>
<evidence type="ECO:0000313" key="3">
    <source>
        <dbReference type="EMBL" id="CAK3882607.1"/>
    </source>
</evidence>
<dbReference type="Pfam" id="PF13449">
    <property type="entry name" value="Phytase-like"/>
    <property type="match status" value="1"/>
</dbReference>
<reference evidence="3" key="1">
    <citation type="submission" date="2023-11" db="EMBL/GenBank/DDBJ databases">
        <authorList>
            <person name="Alioto T."/>
            <person name="Alioto T."/>
            <person name="Gomez Garrido J."/>
        </authorList>
    </citation>
    <scope>NUCLEOTIDE SEQUENCE</scope>
</reference>
<organism evidence="3 4">
    <name type="scientific">Lecanosticta acicola</name>
    <dbReference type="NCBI Taxonomy" id="111012"/>
    <lineage>
        <taxon>Eukaryota</taxon>
        <taxon>Fungi</taxon>
        <taxon>Dikarya</taxon>
        <taxon>Ascomycota</taxon>
        <taxon>Pezizomycotina</taxon>
        <taxon>Dothideomycetes</taxon>
        <taxon>Dothideomycetidae</taxon>
        <taxon>Mycosphaerellales</taxon>
        <taxon>Mycosphaerellaceae</taxon>
        <taxon>Lecanosticta</taxon>
    </lineage>
</organism>
<comment type="caution">
    <text evidence="3">The sequence shown here is derived from an EMBL/GenBank/DDBJ whole genome shotgun (WGS) entry which is preliminary data.</text>
</comment>
<name>A0AAI8YUE8_9PEZI</name>
<keyword evidence="4" id="KW-1185">Reference proteome</keyword>
<feature type="chain" id="PRO_5042515548" description="Phytase-like domain-containing protein" evidence="1">
    <location>
        <begin position="19"/>
        <end position="521"/>
    </location>
</feature>
<dbReference type="AlphaFoldDB" id="A0AAI8YUE8"/>
<dbReference type="PANTHER" id="PTHR37957">
    <property type="entry name" value="BLR7070 PROTEIN"/>
    <property type="match status" value="1"/>
</dbReference>
<evidence type="ECO:0000259" key="2">
    <source>
        <dbReference type="Pfam" id="PF13449"/>
    </source>
</evidence>
<evidence type="ECO:0000256" key="1">
    <source>
        <dbReference type="SAM" id="SignalP"/>
    </source>
</evidence>
<sequence>MHFSMRFLATVPIAIVSALPQTTTPGATPAVNTTTCNGKTYVYESLAGYGFVPSNATDKFGDTIGGHGSSIAIDSSSWTRIGNSYTGLLYTLPDRGWNTNGTVNYQNRIHKFLLTFTPNDSATVANPSPPNLKFRYLDTTLLTDPVDKPTSGLDADITGPYLNYPLVGEIPSVNYTGDGYGGPGAGDRRIVIDSEGLVLGPGGTYWVSDEYGDYIFNFLPNGRLIRTIRPPNAFIPIRNGNESFSADSPPIYNPALVPVPAQPTSGRSNNQGLEGLTVNPAGTRLYALTQSALIQDGGTSNPTSRYARLLEYDITGINKNLVGEYVVPLNRVTASATSKIARQSEIHYISDTQFLVLGRDSGRGRGQGPTNTMSQYRDVDIFDISNATNIAGKSDCQTCAIAPAGVLNPNTTAATYCRWLDFNVNSQLRRFGVHNGGAEDAGLLNEKWESIALVPVDKGPTGKAVNNEYYLLSLSDNDFITQDGHLNFGRFSYRDGSGYNLDNQALLFKVQLPSGSSPLVA</sequence>
<feature type="domain" description="Phytase-like" evidence="2">
    <location>
        <begin position="133"/>
        <end position="393"/>
    </location>
</feature>
<accession>A0AAI8YUE8</accession>